<sequence>MVIAKLRSWAYNSLDLYKIKNKLIHSQRSKQQEDSDGNKRTKKQEESKNKERRKEFINIHNILHPSRPWTFLHTFCEDHDLMHLRDLQKLEGVLSPQHLEEMELALSLRQSKVNIKLCEVLDCPKSSSLFSMKMFLGKLAYCGHNLVCLTI</sequence>
<reference evidence="4" key="1">
    <citation type="submission" date="2025-08" db="UniProtKB">
        <authorList>
            <consortium name="RefSeq"/>
        </authorList>
    </citation>
    <scope>IDENTIFICATION</scope>
</reference>
<organism evidence="3 4">
    <name type="scientific">Dioscorea cayennensis subsp. rotundata</name>
    <name type="common">White Guinea yam</name>
    <name type="synonym">Dioscorea rotundata</name>
    <dbReference type="NCBI Taxonomy" id="55577"/>
    <lineage>
        <taxon>Eukaryota</taxon>
        <taxon>Viridiplantae</taxon>
        <taxon>Streptophyta</taxon>
        <taxon>Embryophyta</taxon>
        <taxon>Tracheophyta</taxon>
        <taxon>Spermatophyta</taxon>
        <taxon>Magnoliopsida</taxon>
        <taxon>Liliopsida</taxon>
        <taxon>Dioscoreales</taxon>
        <taxon>Dioscoreaceae</taxon>
        <taxon>Dioscorea</taxon>
    </lineage>
</organism>
<keyword evidence="3" id="KW-1185">Reference proteome</keyword>
<dbReference type="Proteomes" id="UP001515500">
    <property type="component" value="Chromosome 9"/>
</dbReference>
<evidence type="ECO:0000259" key="2">
    <source>
        <dbReference type="Pfam" id="PF04494"/>
    </source>
</evidence>
<accession>A0AB40BX62</accession>
<evidence type="ECO:0000313" key="3">
    <source>
        <dbReference type="Proteomes" id="UP001515500"/>
    </source>
</evidence>
<protein>
    <submittedName>
        <fullName evidence="4">Transcription initiation factor TFIID subunit 5-like</fullName>
    </submittedName>
</protein>
<dbReference type="RefSeq" id="XP_039132083.1">
    <property type="nucleotide sequence ID" value="XM_039276149.1"/>
</dbReference>
<evidence type="ECO:0000313" key="4">
    <source>
        <dbReference type="RefSeq" id="XP_039132083.1"/>
    </source>
</evidence>
<dbReference type="SUPFAM" id="SSF160897">
    <property type="entry name" value="Taf5 N-terminal domain-like"/>
    <property type="match status" value="1"/>
</dbReference>
<gene>
    <name evidence="4" type="primary">LOC120268888</name>
</gene>
<evidence type="ECO:0000256" key="1">
    <source>
        <dbReference type="SAM" id="MobiDB-lite"/>
    </source>
</evidence>
<dbReference type="GeneID" id="120268888"/>
<proteinExistence type="predicted"/>
<feature type="region of interest" description="Disordered" evidence="1">
    <location>
        <begin position="27"/>
        <end position="53"/>
    </location>
</feature>
<dbReference type="Pfam" id="PF04494">
    <property type="entry name" value="TFIID_NTD2"/>
    <property type="match status" value="1"/>
</dbReference>
<feature type="domain" description="TFIID subunit TAF5 NTD2" evidence="2">
    <location>
        <begin position="57"/>
        <end position="119"/>
    </location>
</feature>
<feature type="compositionally biased region" description="Basic and acidic residues" evidence="1">
    <location>
        <begin position="30"/>
        <end position="53"/>
    </location>
</feature>
<dbReference type="InterPro" id="IPR037264">
    <property type="entry name" value="TFIID_NTD2_sf"/>
</dbReference>
<dbReference type="InterPro" id="IPR007582">
    <property type="entry name" value="TFIID_NTD2"/>
</dbReference>
<name>A0AB40BX62_DIOCR</name>
<dbReference type="AlphaFoldDB" id="A0AB40BX62"/>
<dbReference type="Gene3D" id="1.25.40.500">
    <property type="entry name" value="TFIID subunit TAF5, NTD2 domain"/>
    <property type="match status" value="1"/>
</dbReference>